<dbReference type="Proteomes" id="UP000002408">
    <property type="component" value="Chromosome"/>
</dbReference>
<accession>A7I7X5</accession>
<organism evidence="1 2">
    <name type="scientific">Methanoregula boonei (strain DSM 21154 / JCM 14090 / 6A8)</name>
    <dbReference type="NCBI Taxonomy" id="456442"/>
    <lineage>
        <taxon>Archaea</taxon>
        <taxon>Methanobacteriati</taxon>
        <taxon>Methanobacteriota</taxon>
        <taxon>Stenosarchaea group</taxon>
        <taxon>Methanomicrobia</taxon>
        <taxon>Methanomicrobiales</taxon>
        <taxon>Methanoregulaceae</taxon>
        <taxon>Methanoregula</taxon>
    </lineage>
</organism>
<protein>
    <submittedName>
        <fullName evidence="1">Uncharacterized protein</fullName>
    </submittedName>
</protein>
<dbReference type="EMBL" id="CP000780">
    <property type="protein sequence ID" value="ABS55836.1"/>
    <property type="molecule type" value="Genomic_DNA"/>
</dbReference>
<proteinExistence type="predicted"/>
<reference evidence="2" key="1">
    <citation type="journal article" date="2015" name="Microbiology">
        <title>Genome of Methanoregula boonei 6A8 reveals adaptations to oligotrophic peatland environments.</title>
        <authorList>
            <person name="Braeuer S."/>
            <person name="Cadillo-Quiroz H."/>
            <person name="Kyrpides N."/>
            <person name="Woyke T."/>
            <person name="Goodwin L."/>
            <person name="Detter C."/>
            <person name="Podell S."/>
            <person name="Yavitt J.B."/>
            <person name="Zinder S.H."/>
        </authorList>
    </citation>
    <scope>NUCLEOTIDE SEQUENCE [LARGE SCALE GENOMIC DNA]</scope>
    <source>
        <strain evidence="2">DSM 21154 / JCM 14090 / 6A8</strain>
    </source>
</reference>
<dbReference type="STRING" id="456442.Mboo_1318"/>
<sequence length="88" mass="8853">MDFGNLGGLGGSLAGFIATPEGQAAVKNFLSTPDGMNLLKSFAASSQGQQVIMSILPSVVDGMNLPEPVKAMIKSAVPAGSTTTTPSQ</sequence>
<dbReference type="RefSeq" id="WP_012106869.1">
    <property type="nucleotide sequence ID" value="NC_009712.1"/>
</dbReference>
<keyword evidence="2" id="KW-1185">Reference proteome</keyword>
<name>A7I7X5_METB6</name>
<dbReference type="HOGENOM" id="CLU_182711_0_0_2"/>
<gene>
    <name evidence="1" type="ordered locus">Mboo_1318</name>
</gene>
<dbReference type="eggNOG" id="arCOG09594">
    <property type="taxonomic scope" value="Archaea"/>
</dbReference>
<evidence type="ECO:0000313" key="2">
    <source>
        <dbReference type="Proteomes" id="UP000002408"/>
    </source>
</evidence>
<dbReference type="KEGG" id="mbn:Mboo_1318"/>
<evidence type="ECO:0000313" key="1">
    <source>
        <dbReference type="EMBL" id="ABS55836.1"/>
    </source>
</evidence>
<dbReference type="AlphaFoldDB" id="A7I7X5"/>
<dbReference type="GeneID" id="5411777"/>